<dbReference type="AlphaFoldDB" id="A0A0A9XIK6"/>
<protein>
    <submittedName>
        <fullName evidence="2">Dihydrodipicolinate reductase</fullName>
    </submittedName>
</protein>
<proteinExistence type="predicted"/>
<evidence type="ECO:0000256" key="1">
    <source>
        <dbReference type="SAM" id="MobiDB-lite"/>
    </source>
</evidence>
<gene>
    <name evidence="2" type="primary">dapB</name>
    <name evidence="2" type="ORF">CM83_39543</name>
    <name evidence="3" type="ORF">g.23499</name>
</gene>
<dbReference type="EMBL" id="GBHO01025006">
    <property type="protein sequence ID" value="JAG18598.1"/>
    <property type="molecule type" value="Transcribed_RNA"/>
</dbReference>
<reference evidence="2" key="2">
    <citation type="submission" date="2014-07" db="EMBL/GenBank/DDBJ databases">
        <authorList>
            <person name="Hull J."/>
        </authorList>
    </citation>
    <scope>NUCLEOTIDE SEQUENCE</scope>
</reference>
<evidence type="ECO:0000313" key="3">
    <source>
        <dbReference type="EMBL" id="JAQ12407.1"/>
    </source>
</evidence>
<dbReference type="EMBL" id="GDHC01006222">
    <property type="protein sequence ID" value="JAQ12407.1"/>
    <property type="molecule type" value="Transcribed_RNA"/>
</dbReference>
<accession>A0A0A9XIK6</accession>
<organism evidence="2">
    <name type="scientific">Lygus hesperus</name>
    <name type="common">Western plant bug</name>
    <dbReference type="NCBI Taxonomy" id="30085"/>
    <lineage>
        <taxon>Eukaryota</taxon>
        <taxon>Metazoa</taxon>
        <taxon>Ecdysozoa</taxon>
        <taxon>Arthropoda</taxon>
        <taxon>Hexapoda</taxon>
        <taxon>Insecta</taxon>
        <taxon>Pterygota</taxon>
        <taxon>Neoptera</taxon>
        <taxon>Paraneoptera</taxon>
        <taxon>Hemiptera</taxon>
        <taxon>Heteroptera</taxon>
        <taxon>Panheteroptera</taxon>
        <taxon>Cimicomorpha</taxon>
        <taxon>Miridae</taxon>
        <taxon>Mirini</taxon>
        <taxon>Lygus</taxon>
    </lineage>
</organism>
<sequence length="290" mass="32369">MVFTSSSQSVATALSNSPELQPLQASMYVPEDFVMHGDNYQSTSTHHNREVAVQVGTLVQTSTCVARCGGVYTSPRVGMHTLWDRCSIATLLQTVRTWWDPCAVVLYHVGDTATAAPTTPTRCKLFAIPGTYGVGAQKLWIESNEELSGEREEAWTPQREQNTEELVAQFALHHVKDCPTYLNTFQSVSQHTQIQFLLCLQYLECISLCLERRSILCRIREISPMGRAEQVSGEAVVAQPPQDGVVYEGSNGLDTPPMENISRSGSGRSNKHTDSTWNSMESRKRRRRRS</sequence>
<evidence type="ECO:0000313" key="2">
    <source>
        <dbReference type="EMBL" id="JAG18598.1"/>
    </source>
</evidence>
<reference evidence="2" key="1">
    <citation type="journal article" date="2014" name="PLoS ONE">
        <title>Transcriptome-Based Identification of ABC Transporters in the Western Tarnished Plant Bug Lygus hesperus.</title>
        <authorList>
            <person name="Hull J.J."/>
            <person name="Chaney K."/>
            <person name="Geib S.M."/>
            <person name="Fabrick J.A."/>
            <person name="Brent C.S."/>
            <person name="Walsh D."/>
            <person name="Lavine L.C."/>
        </authorList>
    </citation>
    <scope>NUCLEOTIDE SEQUENCE</scope>
</reference>
<reference evidence="3" key="3">
    <citation type="journal article" date="2016" name="Gigascience">
        <title>De novo construction of an expanded transcriptome assembly for the western tarnished plant bug, Lygus hesperus.</title>
        <authorList>
            <person name="Tassone E.E."/>
            <person name="Geib S.M."/>
            <person name="Hall B."/>
            <person name="Fabrick J.A."/>
            <person name="Brent C.S."/>
            <person name="Hull J.J."/>
        </authorList>
    </citation>
    <scope>NUCLEOTIDE SEQUENCE</scope>
</reference>
<feature type="region of interest" description="Disordered" evidence="1">
    <location>
        <begin position="233"/>
        <end position="290"/>
    </location>
</feature>
<name>A0A0A9XIK6_LYGHE</name>